<organism evidence="11 12">
    <name type="scientific">Dendrobium nobile</name>
    <name type="common">Orchid</name>
    <dbReference type="NCBI Taxonomy" id="94219"/>
    <lineage>
        <taxon>Eukaryota</taxon>
        <taxon>Viridiplantae</taxon>
        <taxon>Streptophyta</taxon>
        <taxon>Embryophyta</taxon>
        <taxon>Tracheophyta</taxon>
        <taxon>Spermatophyta</taxon>
        <taxon>Magnoliopsida</taxon>
        <taxon>Liliopsida</taxon>
        <taxon>Asparagales</taxon>
        <taxon>Orchidaceae</taxon>
        <taxon>Epidendroideae</taxon>
        <taxon>Malaxideae</taxon>
        <taxon>Dendrobiinae</taxon>
        <taxon>Dendrobium</taxon>
    </lineage>
</organism>
<evidence type="ECO:0000256" key="9">
    <source>
        <dbReference type="PROSITE-ProRule" id="PRU01052"/>
    </source>
</evidence>
<dbReference type="FunFam" id="3.40.50.300:FF:002271">
    <property type="entry name" value="Protein ROOT HAIR DEFECTIVE 3 homolog"/>
    <property type="match status" value="1"/>
</dbReference>
<dbReference type="Pfam" id="PF20428">
    <property type="entry name" value="Sey1_3HB"/>
    <property type="match status" value="1"/>
</dbReference>
<dbReference type="InterPro" id="IPR008803">
    <property type="entry name" value="RHD3/Sey1"/>
</dbReference>
<feature type="domain" description="GB1/RHD3-type G" evidence="10">
    <location>
        <begin position="35"/>
        <end position="250"/>
    </location>
</feature>
<sequence length="665" mass="75726">MGDSSCPTQLIDGDGVYNVSGMENFMETMKLDECGVSYAIVSILGPQSSGKSTLLNRLFHTNFREMDAFNGRSQTTQGIWLAKCVDIEPCTIIMDLEGFDGRGGGEDEAAFEMQSALFALAISDIVLINMWCHDIGHVHGANIPQLQIVFQIMMWFFSPHKITLLFVIRDKTETPLEKLEAILREDIQMIWDSLKKPLKHINAPLSETFNVEVVALSSFEEEEEQFNEQVAKLRKRFFYSISPGGLAGDRRSIISASGFSFNAQQIWKVIKENKLLDLPSYKVLVASFRCEEIANEKIASFSNNEEWLHLEEAVQNGIVPDFGKKLNSILENCLISYDKEAVYFDDDVSTSKRRQLESKLLQFVQPAYHSMLGHLRSKTLEDFKVRFEKALESGEGFMVVANDCTQSLMSAFNEACKDAGIEQTTWDSSKVREKLQHDIDAHVILVRKAKLSELATFYEKKLNKTLSKPVKVLLDIANDDTWPTIRRFLQRESKTALSDFALALSSFDIDQTTIEKMLAKLEESAIIIVEYMAREKARMVLMYMKDRFRTKFNNNFNSILRLWTREKDIKTITKMALLASLKLLSVIAAIRLDEDNDNVEKTLQLALVNIPSSSTSNKSIQSLDPLASSTWEDVPSMRTLITPVQCKSLWRQFMEEIEWYYGTCI</sequence>
<keyword evidence="5" id="KW-1133">Transmembrane helix</keyword>
<comment type="caution">
    <text evidence="11">The sequence shown here is derived from an EMBL/GenBank/DDBJ whole genome shotgun (WGS) entry which is preliminary data.</text>
</comment>
<dbReference type="Pfam" id="PF05879">
    <property type="entry name" value="RHD3_GTPase"/>
    <property type="match status" value="1"/>
</dbReference>
<dbReference type="GO" id="GO:0016320">
    <property type="term" value="P:endoplasmic reticulum membrane fusion"/>
    <property type="evidence" value="ECO:0007669"/>
    <property type="project" value="TreeGrafter"/>
</dbReference>
<dbReference type="PANTHER" id="PTHR45923:SF2">
    <property type="entry name" value="PROTEIN SEY1"/>
    <property type="match status" value="1"/>
</dbReference>
<keyword evidence="2" id="KW-0547">Nucleotide-binding</keyword>
<dbReference type="GO" id="GO:0005525">
    <property type="term" value="F:GTP binding"/>
    <property type="evidence" value="ECO:0007669"/>
    <property type="project" value="UniProtKB-KW"/>
</dbReference>
<evidence type="ECO:0000259" key="10">
    <source>
        <dbReference type="PROSITE" id="PS51715"/>
    </source>
</evidence>
<gene>
    <name evidence="11" type="ORF">KFK09_024229</name>
</gene>
<keyword evidence="4" id="KW-0256">Endoplasmic reticulum</keyword>
<keyword evidence="12" id="KW-1185">Reference proteome</keyword>
<dbReference type="Proteomes" id="UP000829196">
    <property type="component" value="Unassembled WGS sequence"/>
</dbReference>
<reference evidence="11" key="1">
    <citation type="journal article" date="2022" name="Front. Genet.">
        <title>Chromosome-Scale Assembly of the Dendrobium nobile Genome Provides Insights Into the Molecular Mechanism of the Biosynthesis of the Medicinal Active Ingredient of Dendrobium.</title>
        <authorList>
            <person name="Xu Q."/>
            <person name="Niu S.-C."/>
            <person name="Li K.-L."/>
            <person name="Zheng P.-J."/>
            <person name="Zhang X.-J."/>
            <person name="Jia Y."/>
            <person name="Liu Y."/>
            <person name="Niu Y.-X."/>
            <person name="Yu L.-H."/>
            <person name="Chen D.-F."/>
            <person name="Zhang G.-Q."/>
        </authorList>
    </citation>
    <scope>NUCLEOTIDE SEQUENCE</scope>
    <source>
        <tissue evidence="11">Leaf</tissue>
    </source>
</reference>
<evidence type="ECO:0000256" key="8">
    <source>
        <dbReference type="ARBA" id="ARBA00023136"/>
    </source>
</evidence>
<evidence type="ECO:0000256" key="1">
    <source>
        <dbReference type="ARBA" id="ARBA00022692"/>
    </source>
</evidence>
<proteinExistence type="inferred from homology"/>
<keyword evidence="6" id="KW-0175">Coiled coil</keyword>
<dbReference type="PANTHER" id="PTHR45923">
    <property type="entry name" value="PROTEIN SEY1"/>
    <property type="match status" value="1"/>
</dbReference>
<name>A0A8T3ADA1_DENNO</name>
<evidence type="ECO:0000313" key="12">
    <source>
        <dbReference type="Proteomes" id="UP000829196"/>
    </source>
</evidence>
<evidence type="ECO:0000256" key="5">
    <source>
        <dbReference type="ARBA" id="ARBA00022989"/>
    </source>
</evidence>
<dbReference type="EMBL" id="JAGYWB010000017">
    <property type="protein sequence ID" value="KAI0494098.1"/>
    <property type="molecule type" value="Genomic_DNA"/>
</dbReference>
<evidence type="ECO:0000256" key="6">
    <source>
        <dbReference type="ARBA" id="ARBA00023054"/>
    </source>
</evidence>
<dbReference type="InterPro" id="IPR027417">
    <property type="entry name" value="P-loop_NTPase"/>
</dbReference>
<dbReference type="GO" id="GO:0005783">
    <property type="term" value="C:endoplasmic reticulum"/>
    <property type="evidence" value="ECO:0007669"/>
    <property type="project" value="TreeGrafter"/>
</dbReference>
<keyword evidence="3" id="KW-0378">Hydrolase</keyword>
<keyword evidence="1" id="KW-0812">Transmembrane</keyword>
<evidence type="ECO:0000313" key="11">
    <source>
        <dbReference type="EMBL" id="KAI0494098.1"/>
    </source>
</evidence>
<dbReference type="Gene3D" id="3.40.50.300">
    <property type="entry name" value="P-loop containing nucleotide triphosphate hydrolases"/>
    <property type="match status" value="1"/>
</dbReference>
<accession>A0A8T3ADA1</accession>
<evidence type="ECO:0000256" key="4">
    <source>
        <dbReference type="ARBA" id="ARBA00022824"/>
    </source>
</evidence>
<evidence type="ECO:0000256" key="7">
    <source>
        <dbReference type="ARBA" id="ARBA00023134"/>
    </source>
</evidence>
<dbReference type="InterPro" id="IPR030386">
    <property type="entry name" value="G_GB1_RHD3_dom"/>
</dbReference>
<evidence type="ECO:0000256" key="2">
    <source>
        <dbReference type="ARBA" id="ARBA00022741"/>
    </source>
</evidence>
<dbReference type="InterPro" id="IPR046758">
    <property type="entry name" value="Sey1/RHD3-like_3HB"/>
</dbReference>
<dbReference type="PROSITE" id="PS51715">
    <property type="entry name" value="G_GB1_RHD3"/>
    <property type="match status" value="1"/>
</dbReference>
<protein>
    <recommendedName>
        <fullName evidence="10">GB1/RHD3-type G domain-containing protein</fullName>
    </recommendedName>
</protein>
<dbReference type="GO" id="GO:0003924">
    <property type="term" value="F:GTPase activity"/>
    <property type="evidence" value="ECO:0007669"/>
    <property type="project" value="TreeGrafter"/>
</dbReference>
<evidence type="ECO:0000256" key="3">
    <source>
        <dbReference type="ARBA" id="ARBA00022801"/>
    </source>
</evidence>
<comment type="similarity">
    <text evidence="9">Belongs to the TRAFAC class dynamin-like GTPase superfamily. GB1/RHD3 GTPase family.</text>
</comment>
<keyword evidence="7" id="KW-0342">GTP-binding</keyword>
<dbReference type="OrthoDB" id="1597724at2759"/>
<dbReference type="AlphaFoldDB" id="A0A8T3ADA1"/>
<dbReference type="SMR" id="A0A8T3ADA1"/>
<dbReference type="SUPFAM" id="SSF52540">
    <property type="entry name" value="P-loop containing nucleoside triphosphate hydrolases"/>
    <property type="match status" value="1"/>
</dbReference>
<keyword evidence="8" id="KW-0472">Membrane</keyword>